<dbReference type="InterPro" id="IPR002931">
    <property type="entry name" value="Transglutaminase-like"/>
</dbReference>
<comment type="caution">
    <text evidence="3">The sequence shown here is derived from an EMBL/GenBank/DDBJ whole genome shotgun (WGS) entry which is preliminary data.</text>
</comment>
<dbReference type="InterPro" id="IPR052557">
    <property type="entry name" value="CAP/Cytokinesis_protein"/>
</dbReference>
<feature type="compositionally biased region" description="Polar residues" evidence="1">
    <location>
        <begin position="127"/>
        <end position="137"/>
    </location>
</feature>
<proteinExistence type="predicted"/>
<feature type="compositionally biased region" description="Low complexity" evidence="1">
    <location>
        <begin position="138"/>
        <end position="160"/>
    </location>
</feature>
<dbReference type="Gene3D" id="3.10.620.30">
    <property type="match status" value="1"/>
</dbReference>
<dbReference type="PANTHER" id="PTHR46333:SF5">
    <property type="entry name" value="TRANSGLUTAMINASE-LIKE DOMAIN-CONTAINING PROTEIN"/>
    <property type="match status" value="1"/>
</dbReference>
<feature type="compositionally biased region" description="Polar residues" evidence="1">
    <location>
        <begin position="52"/>
        <end position="62"/>
    </location>
</feature>
<reference evidence="3" key="2">
    <citation type="submission" date="2023-06" db="EMBL/GenBank/DDBJ databases">
        <authorList>
            <consortium name="Lawrence Berkeley National Laboratory"/>
            <person name="Haridas S."/>
            <person name="Hensen N."/>
            <person name="Bonometti L."/>
            <person name="Westerberg I."/>
            <person name="Brannstrom I.O."/>
            <person name="Guillou S."/>
            <person name="Cros-Aarteil S."/>
            <person name="Calhoun S."/>
            <person name="Kuo A."/>
            <person name="Mondo S."/>
            <person name="Pangilinan J."/>
            <person name="Riley R."/>
            <person name="Labutti K."/>
            <person name="Andreopoulos B."/>
            <person name="Lipzen A."/>
            <person name="Chen C."/>
            <person name="Yanf M."/>
            <person name="Daum C."/>
            <person name="Ng V."/>
            <person name="Clum A."/>
            <person name="Steindorff A."/>
            <person name="Ohm R."/>
            <person name="Martin F."/>
            <person name="Silar P."/>
            <person name="Natvig D."/>
            <person name="Lalanne C."/>
            <person name="Gautier V."/>
            <person name="Ament-Velasquez S.L."/>
            <person name="Kruys A."/>
            <person name="Hutchinson M.I."/>
            <person name="Powell A.J."/>
            <person name="Barry K."/>
            <person name="Miller A.N."/>
            <person name="Grigoriev I.V."/>
            <person name="Debuchy R."/>
            <person name="Gladieux P."/>
            <person name="Thoren M.H."/>
            <person name="Johannesson H."/>
        </authorList>
    </citation>
    <scope>NUCLEOTIDE SEQUENCE</scope>
    <source>
        <strain evidence="3">CBS 168.71</strain>
    </source>
</reference>
<evidence type="ECO:0000259" key="2">
    <source>
        <dbReference type="Pfam" id="PF01841"/>
    </source>
</evidence>
<reference evidence="3" key="1">
    <citation type="journal article" date="2023" name="Mol. Phylogenet. Evol.">
        <title>Genome-scale phylogeny and comparative genomics of the fungal order Sordariales.</title>
        <authorList>
            <person name="Hensen N."/>
            <person name="Bonometti L."/>
            <person name="Westerberg I."/>
            <person name="Brannstrom I.O."/>
            <person name="Guillou S."/>
            <person name="Cros-Aarteil S."/>
            <person name="Calhoun S."/>
            <person name="Haridas S."/>
            <person name="Kuo A."/>
            <person name="Mondo S."/>
            <person name="Pangilinan J."/>
            <person name="Riley R."/>
            <person name="LaButti K."/>
            <person name="Andreopoulos B."/>
            <person name="Lipzen A."/>
            <person name="Chen C."/>
            <person name="Yan M."/>
            <person name="Daum C."/>
            <person name="Ng V."/>
            <person name="Clum A."/>
            <person name="Steindorff A."/>
            <person name="Ohm R.A."/>
            <person name="Martin F."/>
            <person name="Silar P."/>
            <person name="Natvig D.O."/>
            <person name="Lalanne C."/>
            <person name="Gautier V."/>
            <person name="Ament-Velasquez S.L."/>
            <person name="Kruys A."/>
            <person name="Hutchinson M.I."/>
            <person name="Powell A.J."/>
            <person name="Barry K."/>
            <person name="Miller A.N."/>
            <person name="Grigoriev I.V."/>
            <person name="Debuchy R."/>
            <person name="Gladieux P."/>
            <person name="Hiltunen Thoren M."/>
            <person name="Johannesson H."/>
        </authorList>
    </citation>
    <scope>NUCLEOTIDE SEQUENCE</scope>
    <source>
        <strain evidence="3">CBS 168.71</strain>
    </source>
</reference>
<dbReference type="Proteomes" id="UP001278766">
    <property type="component" value="Unassembled WGS sequence"/>
</dbReference>
<dbReference type="RefSeq" id="XP_062655740.1">
    <property type="nucleotide sequence ID" value="XM_062799622.1"/>
</dbReference>
<dbReference type="InterPro" id="IPR038765">
    <property type="entry name" value="Papain-like_cys_pep_sf"/>
</dbReference>
<evidence type="ECO:0000313" key="3">
    <source>
        <dbReference type="EMBL" id="KAK3292226.1"/>
    </source>
</evidence>
<evidence type="ECO:0000256" key="1">
    <source>
        <dbReference type="SAM" id="MobiDB-lite"/>
    </source>
</evidence>
<feature type="region of interest" description="Disordered" evidence="1">
    <location>
        <begin position="18"/>
        <end position="280"/>
    </location>
</feature>
<sequence length="660" mass="71330">MADTEAPQFTTLAERIAALNQQKNFQAPSPAAGKRPPPPPPPVRSLTEGVPRTTSDTVSAEKSPSIPARPVRAATEKLPPPLPRRTTGQENGDPPQPPSNRPGPPPLPTRNSQLATPPSLPSRRPSTQTLSVRRNSNSSDISQLSAVSSLSLSQSKSATSNGGPETQTRRRLPPPLEQANLPPLPPKAKPKEAENSTPSLPPRRIADPPQPSQPPRLPSRPNNSPAVVLPEQSSPALPARRMAPPPSSFRPKSALESGFGSGARNPSPPSVPPPIPLSSRPTVAQIDAVASRTAPAATPPPNPSPQSCLICRDFSGPDTLAAQHPTASIPRGAGAVDPIEHLAYTLCAPFSSPTDKARAIFAWMHHNIVYDVHGFFNNCIPRGLTPTETIFSGKAVCEGYARVYEAIAVRAGLGCVVVTGHGKGFGFTPVKAGQPLPPRKPTGHAWNAVRIDGGAWKLIDPCWGAGALCKGEYSQRFAAECFTMSNEKFGTRHFPADERHWYREDGRAPSWEEYILGPLGDEPAEWMGDATREGLEQANFAPMQRRINVSNGGMVRFQFAKVCEHWRPEKNGKGKQVLFGLKLNGQNGMKDHIVPMEHDGFWHYLDVDARDLGAPGQTLSMVAFTMIDGQSARGLTKEEWLQKKGRCGYSYAYMVRWELV</sequence>
<dbReference type="EMBL" id="JAUEPN010000007">
    <property type="protein sequence ID" value="KAK3292226.1"/>
    <property type="molecule type" value="Genomic_DNA"/>
</dbReference>
<organism evidence="3 4">
    <name type="scientific">Chaetomium fimeti</name>
    <dbReference type="NCBI Taxonomy" id="1854472"/>
    <lineage>
        <taxon>Eukaryota</taxon>
        <taxon>Fungi</taxon>
        <taxon>Dikarya</taxon>
        <taxon>Ascomycota</taxon>
        <taxon>Pezizomycotina</taxon>
        <taxon>Sordariomycetes</taxon>
        <taxon>Sordariomycetidae</taxon>
        <taxon>Sordariales</taxon>
        <taxon>Chaetomiaceae</taxon>
        <taxon>Chaetomium</taxon>
    </lineage>
</organism>
<feature type="domain" description="Transglutaminase-like" evidence="2">
    <location>
        <begin position="344"/>
        <end position="461"/>
    </location>
</feature>
<dbReference type="GO" id="GO:0005737">
    <property type="term" value="C:cytoplasm"/>
    <property type="evidence" value="ECO:0007669"/>
    <property type="project" value="TreeGrafter"/>
</dbReference>
<dbReference type="GeneID" id="87836570"/>
<dbReference type="PANTHER" id="PTHR46333">
    <property type="entry name" value="CYTOKINESIS PROTEIN 3"/>
    <property type="match status" value="1"/>
</dbReference>
<dbReference type="Pfam" id="PF01841">
    <property type="entry name" value="Transglut_core"/>
    <property type="match status" value="1"/>
</dbReference>
<feature type="compositionally biased region" description="Pro residues" evidence="1">
    <location>
        <begin position="94"/>
        <end position="108"/>
    </location>
</feature>
<keyword evidence="4" id="KW-1185">Reference proteome</keyword>
<accession>A0AAE0H9C2</accession>
<feature type="region of interest" description="Disordered" evidence="1">
    <location>
        <begin position="290"/>
        <end position="309"/>
    </location>
</feature>
<dbReference type="AlphaFoldDB" id="A0AAE0H9C2"/>
<protein>
    <recommendedName>
        <fullName evidence="2">Transglutaminase-like domain-containing protein</fullName>
    </recommendedName>
</protein>
<feature type="compositionally biased region" description="Low complexity" evidence="1">
    <location>
        <begin position="233"/>
        <end position="242"/>
    </location>
</feature>
<feature type="compositionally biased region" description="Pro residues" evidence="1">
    <location>
        <begin position="208"/>
        <end position="218"/>
    </location>
</feature>
<evidence type="ECO:0000313" key="4">
    <source>
        <dbReference type="Proteomes" id="UP001278766"/>
    </source>
</evidence>
<gene>
    <name evidence="3" type="ORF">B0H64DRAFT_224643</name>
</gene>
<feature type="compositionally biased region" description="Pro residues" evidence="1">
    <location>
        <begin position="266"/>
        <end position="276"/>
    </location>
</feature>
<name>A0AAE0H9C2_9PEZI</name>
<dbReference type="SUPFAM" id="SSF54001">
    <property type="entry name" value="Cysteine proteinases"/>
    <property type="match status" value="1"/>
</dbReference>